<proteinExistence type="predicted"/>
<evidence type="ECO:0000259" key="1">
    <source>
        <dbReference type="Pfam" id="PF22704"/>
    </source>
</evidence>
<dbReference type="Pfam" id="PF22704">
    <property type="entry name" value="CBM13-like"/>
    <property type="match status" value="1"/>
</dbReference>
<evidence type="ECO:0000313" key="2">
    <source>
        <dbReference type="EMBL" id="GDY51639.1"/>
    </source>
</evidence>
<organism evidence="2 3">
    <name type="scientific">Streptomyces violaceusniger</name>
    <dbReference type="NCBI Taxonomy" id="68280"/>
    <lineage>
        <taxon>Bacteria</taxon>
        <taxon>Bacillati</taxon>
        <taxon>Actinomycetota</taxon>
        <taxon>Actinomycetes</taxon>
        <taxon>Kitasatosporales</taxon>
        <taxon>Streptomycetaceae</taxon>
        <taxon>Streptomyces</taxon>
        <taxon>Streptomyces violaceusniger group</taxon>
    </lineage>
</organism>
<dbReference type="SUPFAM" id="SSF49785">
    <property type="entry name" value="Galactose-binding domain-like"/>
    <property type="match status" value="1"/>
</dbReference>
<protein>
    <recommendedName>
        <fullName evidence="1">Alpha-galactosidase CBM13 domain-containing protein</fullName>
    </recommendedName>
</protein>
<dbReference type="Gene3D" id="2.60.120.260">
    <property type="entry name" value="Galactose-binding domain-like"/>
    <property type="match status" value="1"/>
</dbReference>
<dbReference type="AlphaFoldDB" id="A0A4D4L0S1"/>
<gene>
    <name evidence="2" type="ORF">SVIO_022620</name>
</gene>
<comment type="caution">
    <text evidence="2">The sequence shown here is derived from an EMBL/GenBank/DDBJ whole genome shotgun (WGS) entry which is preliminary data.</text>
</comment>
<dbReference type="EMBL" id="BJHW01000001">
    <property type="protein sequence ID" value="GDY51639.1"/>
    <property type="molecule type" value="Genomic_DNA"/>
</dbReference>
<feature type="domain" description="Alpha-galactosidase CBM13" evidence="1">
    <location>
        <begin position="14"/>
        <end position="94"/>
    </location>
</feature>
<dbReference type="InterPro" id="IPR055240">
    <property type="entry name" value="CBM13-like"/>
</dbReference>
<sequence length="95" mass="9949">MRNIGGSEQAAMVFPDVVVPDGGEHTLYLDYTVNGTRSFQVSVNGGPAAKVTVTDTGNTTPRTTSLPVTLKPGANTIRISNDTESAPDLDRISVS</sequence>
<keyword evidence="3" id="KW-1185">Reference proteome</keyword>
<evidence type="ECO:0000313" key="3">
    <source>
        <dbReference type="Proteomes" id="UP000301309"/>
    </source>
</evidence>
<reference evidence="2 3" key="1">
    <citation type="journal article" date="2020" name="Int. J. Syst. Evol. Microbiol.">
        <title>Reclassification of Streptomyces castelarensis and Streptomyces sporoclivatus as later heterotypic synonyms of Streptomyces antimycoticus.</title>
        <authorList>
            <person name="Komaki H."/>
            <person name="Tamura T."/>
        </authorList>
    </citation>
    <scope>NUCLEOTIDE SEQUENCE [LARGE SCALE GENOMIC DNA]</scope>
    <source>
        <strain evidence="2 3">NBRC 13459</strain>
    </source>
</reference>
<dbReference type="CDD" id="cd04081">
    <property type="entry name" value="CBM35_galactosidase-like"/>
    <property type="match status" value="1"/>
</dbReference>
<dbReference type="InterPro" id="IPR008979">
    <property type="entry name" value="Galactose-bd-like_sf"/>
</dbReference>
<dbReference type="Proteomes" id="UP000301309">
    <property type="component" value="Unassembled WGS sequence"/>
</dbReference>
<accession>A0A4D4L0S1</accession>
<name>A0A4D4L0S1_STRVO</name>